<dbReference type="SMART" id="SM00829">
    <property type="entry name" value="PKS_ER"/>
    <property type="match status" value="1"/>
</dbReference>
<dbReference type="InterPro" id="IPR020843">
    <property type="entry name" value="ER"/>
</dbReference>
<dbReference type="PANTHER" id="PTHR11695:SF294">
    <property type="entry name" value="RETICULON-4-INTERACTING PROTEIN 1, MITOCHONDRIAL"/>
    <property type="match status" value="1"/>
</dbReference>
<evidence type="ECO:0000256" key="1">
    <source>
        <dbReference type="ARBA" id="ARBA00023002"/>
    </source>
</evidence>
<dbReference type="CDD" id="cd05289">
    <property type="entry name" value="MDR_like_2"/>
    <property type="match status" value="1"/>
</dbReference>
<evidence type="ECO:0000313" key="5">
    <source>
        <dbReference type="Proteomes" id="UP000733379"/>
    </source>
</evidence>
<dbReference type="Gene3D" id="3.40.50.720">
    <property type="entry name" value="NAD(P)-binding Rossmann-like Domain"/>
    <property type="match status" value="1"/>
</dbReference>
<protein>
    <submittedName>
        <fullName evidence="4">NADP-dependent oxidoreductase</fullName>
    </submittedName>
</protein>
<proteinExistence type="predicted"/>
<dbReference type="InterPro" id="IPR011032">
    <property type="entry name" value="GroES-like_sf"/>
</dbReference>
<evidence type="ECO:0000259" key="3">
    <source>
        <dbReference type="SMART" id="SM00829"/>
    </source>
</evidence>
<feature type="domain" description="Enoyl reductase (ER)" evidence="3">
    <location>
        <begin position="10"/>
        <end position="296"/>
    </location>
</feature>
<dbReference type="SUPFAM" id="SSF50129">
    <property type="entry name" value="GroES-like"/>
    <property type="match status" value="1"/>
</dbReference>
<dbReference type="InterPro" id="IPR036291">
    <property type="entry name" value="NAD(P)-bd_dom_sf"/>
</dbReference>
<dbReference type="EMBL" id="JAHKNI010000022">
    <property type="protein sequence ID" value="MBU3067527.1"/>
    <property type="molecule type" value="Genomic_DNA"/>
</dbReference>
<dbReference type="Pfam" id="PF08240">
    <property type="entry name" value="ADH_N"/>
    <property type="match status" value="1"/>
</dbReference>
<organism evidence="4 5">
    <name type="scientific">Nocardia albiluteola</name>
    <dbReference type="NCBI Taxonomy" id="2842303"/>
    <lineage>
        <taxon>Bacteria</taxon>
        <taxon>Bacillati</taxon>
        <taxon>Actinomycetota</taxon>
        <taxon>Actinomycetes</taxon>
        <taxon>Mycobacteriales</taxon>
        <taxon>Nocardiaceae</taxon>
        <taxon>Nocardia</taxon>
    </lineage>
</organism>
<accession>A0ABS6BB57</accession>
<dbReference type="RefSeq" id="WP_215923603.1">
    <property type="nucleotide sequence ID" value="NZ_JAHKNI010000022.1"/>
</dbReference>
<dbReference type="InterPro" id="IPR050700">
    <property type="entry name" value="YIM1/Zinc_Alcohol_DH_Fams"/>
</dbReference>
<dbReference type="Pfam" id="PF13602">
    <property type="entry name" value="ADH_zinc_N_2"/>
    <property type="match status" value="1"/>
</dbReference>
<evidence type="ECO:0000313" key="4">
    <source>
        <dbReference type="EMBL" id="MBU3067527.1"/>
    </source>
</evidence>
<keyword evidence="5" id="KW-1185">Reference proteome</keyword>
<dbReference type="Proteomes" id="UP000733379">
    <property type="component" value="Unassembled WGS sequence"/>
</dbReference>
<comment type="caution">
    <text evidence="4">The sequence shown here is derived from an EMBL/GenBank/DDBJ whole genome shotgun (WGS) entry which is preliminary data.</text>
</comment>
<dbReference type="Gene3D" id="3.90.180.10">
    <property type="entry name" value="Medium-chain alcohol dehydrogenases, catalytic domain"/>
    <property type="match status" value="1"/>
</dbReference>
<dbReference type="InterPro" id="IPR013154">
    <property type="entry name" value="ADH-like_N"/>
</dbReference>
<keyword evidence="1" id="KW-0560">Oxidoreductase</keyword>
<dbReference type="SUPFAM" id="SSF51735">
    <property type="entry name" value="NAD(P)-binding Rossmann-fold domains"/>
    <property type="match status" value="1"/>
</dbReference>
<evidence type="ECO:0000256" key="2">
    <source>
        <dbReference type="SAM" id="MobiDB-lite"/>
    </source>
</evidence>
<reference evidence="4 5" key="1">
    <citation type="submission" date="2021-06" db="EMBL/GenBank/DDBJ databases">
        <title>Actinomycetes sequencing.</title>
        <authorList>
            <person name="Shan Q."/>
        </authorList>
    </citation>
    <scope>NUCLEOTIDE SEQUENCE [LARGE SCALE GENOMIC DNA]</scope>
    <source>
        <strain evidence="4 5">NEAU-G5</strain>
    </source>
</reference>
<name>A0ABS6BB57_9NOCA</name>
<dbReference type="PROSITE" id="PS01162">
    <property type="entry name" value="QOR_ZETA_CRYSTAL"/>
    <property type="match status" value="1"/>
</dbReference>
<feature type="region of interest" description="Disordered" evidence="2">
    <location>
        <begin position="1"/>
        <end position="22"/>
    </location>
</feature>
<gene>
    <name evidence="4" type="ORF">KO481_39150</name>
</gene>
<dbReference type="InterPro" id="IPR002364">
    <property type="entry name" value="Quin_OxRdtase/zeta-crystal_CS"/>
</dbReference>
<sequence length="306" mass="32409">MRAISQNTFGGPDVLETVEIPRPQPGPGEVLVRVAATSVNPADWKIRAGYLRDRLGEPPLTLGLDVAGTVIERGEEVTGLERGDEVFGVFMSRFGAYAEYAVVPANTLAIRPAGLDAVQAAALPTAALTAWQALANLRAGQRILIHAAAGGVGHVAVQIAKARGASVIGTARAVNHDFLRSLGADELIDYTTVDFAEVVREVDVVLDLIGGDYGQRSLRTLRADGVYFDTQGSDAEGDPRYVRVYMDPNSSDAGEVGTLAAQGKLRIEIERVMSLADVAEAHKLSESGRVRGKIVLVPWEDGGPSA</sequence>
<dbReference type="PANTHER" id="PTHR11695">
    <property type="entry name" value="ALCOHOL DEHYDROGENASE RELATED"/>
    <property type="match status" value="1"/>
</dbReference>